<comment type="subcellular location">
    <subcellularLocation>
        <location evidence="1">Secreted</location>
    </subcellularLocation>
</comment>
<dbReference type="PRINTS" id="PR00007">
    <property type="entry name" value="COMPLEMNTC1Q"/>
</dbReference>
<keyword evidence="7" id="KW-1185">Reference proteome</keyword>
<dbReference type="InterPro" id="IPR001073">
    <property type="entry name" value="C1q_dom"/>
</dbReference>
<protein>
    <submittedName>
        <fullName evidence="8">Complement C1q tumor necrosis factor-related protein 3-like</fullName>
    </submittedName>
</protein>
<keyword evidence="4" id="KW-0175">Coiled coil</keyword>
<feature type="signal peptide" evidence="5">
    <location>
        <begin position="1"/>
        <end position="17"/>
    </location>
</feature>
<keyword evidence="3 5" id="KW-0732">Signal</keyword>
<gene>
    <name evidence="8" type="primary">LOC111107499</name>
</gene>
<proteinExistence type="predicted"/>
<dbReference type="RefSeq" id="XP_022298432.1">
    <property type="nucleotide sequence ID" value="XM_022442724.1"/>
</dbReference>
<evidence type="ECO:0000256" key="1">
    <source>
        <dbReference type="ARBA" id="ARBA00004613"/>
    </source>
</evidence>
<name>A0A8B8B4U5_CRAVI</name>
<feature type="chain" id="PRO_5034025896" evidence="5">
    <location>
        <begin position="18"/>
        <end position="224"/>
    </location>
</feature>
<sequence>MNTKVLIVFILFTAVNTQNPLTGTSSECCEGNAETLKDLVQRVTSLESQLGVLKAENDNLRMNSSALVALQNELTQIKSRQQPVAFFAELSNDLVNPASGQKVVFDQVLTNVGNAYSPSSGVFTAPVTGTYHFNVVLSSPNNRDSGHYMHFFLLQNGRKIAYLFLDHNTDYWLHASTSAVVQATKGDLLWLSVGVVVGRHTLAGHKQGEGEIHSHVSGFLIQAD</sequence>
<dbReference type="PROSITE" id="PS50871">
    <property type="entry name" value="C1Q"/>
    <property type="match status" value="1"/>
</dbReference>
<evidence type="ECO:0000313" key="7">
    <source>
        <dbReference type="Proteomes" id="UP000694844"/>
    </source>
</evidence>
<dbReference type="PANTHER" id="PTHR22923:SF116">
    <property type="entry name" value="C1Q DOMAIN-CONTAINING PROTEIN"/>
    <property type="match status" value="1"/>
</dbReference>
<evidence type="ECO:0000259" key="6">
    <source>
        <dbReference type="PROSITE" id="PS50871"/>
    </source>
</evidence>
<dbReference type="SUPFAM" id="SSF49842">
    <property type="entry name" value="TNF-like"/>
    <property type="match status" value="1"/>
</dbReference>
<dbReference type="KEGG" id="cvn:111107499"/>
<dbReference type="Gene3D" id="2.60.120.40">
    <property type="match status" value="1"/>
</dbReference>
<evidence type="ECO:0000256" key="4">
    <source>
        <dbReference type="SAM" id="Coils"/>
    </source>
</evidence>
<dbReference type="SMART" id="SM00110">
    <property type="entry name" value="C1Q"/>
    <property type="match status" value="1"/>
</dbReference>
<dbReference type="InterPro" id="IPR050822">
    <property type="entry name" value="Cerebellin_Synaptic_Org"/>
</dbReference>
<reference evidence="8" key="1">
    <citation type="submission" date="2025-08" db="UniProtKB">
        <authorList>
            <consortium name="RefSeq"/>
        </authorList>
    </citation>
    <scope>IDENTIFICATION</scope>
    <source>
        <tissue evidence="8">Whole sample</tissue>
    </source>
</reference>
<dbReference type="OrthoDB" id="6146865at2759"/>
<dbReference type="GO" id="GO:0005576">
    <property type="term" value="C:extracellular region"/>
    <property type="evidence" value="ECO:0007669"/>
    <property type="project" value="UniProtKB-SubCell"/>
</dbReference>
<dbReference type="AlphaFoldDB" id="A0A8B8B4U5"/>
<dbReference type="Pfam" id="PF00386">
    <property type="entry name" value="C1q"/>
    <property type="match status" value="1"/>
</dbReference>
<dbReference type="GeneID" id="111107499"/>
<dbReference type="PANTHER" id="PTHR22923">
    <property type="entry name" value="CEREBELLIN-RELATED"/>
    <property type="match status" value="1"/>
</dbReference>
<keyword evidence="2" id="KW-0964">Secreted</keyword>
<evidence type="ECO:0000256" key="2">
    <source>
        <dbReference type="ARBA" id="ARBA00022525"/>
    </source>
</evidence>
<feature type="coiled-coil region" evidence="4">
    <location>
        <begin position="36"/>
        <end position="63"/>
    </location>
</feature>
<feature type="domain" description="C1q" evidence="6">
    <location>
        <begin position="79"/>
        <end position="224"/>
    </location>
</feature>
<dbReference type="InterPro" id="IPR008983">
    <property type="entry name" value="Tumour_necrosis_fac-like_dom"/>
</dbReference>
<accession>A0A8B8B4U5</accession>
<evidence type="ECO:0000313" key="8">
    <source>
        <dbReference type="RefSeq" id="XP_022298432.1"/>
    </source>
</evidence>
<evidence type="ECO:0000256" key="5">
    <source>
        <dbReference type="SAM" id="SignalP"/>
    </source>
</evidence>
<dbReference type="Proteomes" id="UP000694844">
    <property type="component" value="Chromosome 8"/>
</dbReference>
<evidence type="ECO:0000256" key="3">
    <source>
        <dbReference type="ARBA" id="ARBA00022729"/>
    </source>
</evidence>
<organism evidence="7 8">
    <name type="scientific">Crassostrea virginica</name>
    <name type="common">Eastern oyster</name>
    <dbReference type="NCBI Taxonomy" id="6565"/>
    <lineage>
        <taxon>Eukaryota</taxon>
        <taxon>Metazoa</taxon>
        <taxon>Spiralia</taxon>
        <taxon>Lophotrochozoa</taxon>
        <taxon>Mollusca</taxon>
        <taxon>Bivalvia</taxon>
        <taxon>Autobranchia</taxon>
        <taxon>Pteriomorphia</taxon>
        <taxon>Ostreida</taxon>
        <taxon>Ostreoidea</taxon>
        <taxon>Ostreidae</taxon>
        <taxon>Crassostrea</taxon>
    </lineage>
</organism>